<comment type="catalytic activity">
    <reaction evidence="1 11 12">
        <text>[protein]-peptidylproline (omega=180) = [protein]-peptidylproline (omega=0)</text>
        <dbReference type="Rhea" id="RHEA:16237"/>
        <dbReference type="Rhea" id="RHEA-COMP:10747"/>
        <dbReference type="Rhea" id="RHEA-COMP:10748"/>
        <dbReference type="ChEBI" id="CHEBI:83833"/>
        <dbReference type="ChEBI" id="CHEBI:83834"/>
        <dbReference type="EC" id="5.2.1.8"/>
    </reaction>
</comment>
<dbReference type="SUPFAM" id="SSF109998">
    <property type="entry name" value="Triger factor/SurA peptide-binding domain-like"/>
    <property type="match status" value="1"/>
</dbReference>
<evidence type="ECO:0000256" key="13">
    <source>
        <dbReference type="RuleBase" id="RU003914"/>
    </source>
</evidence>
<dbReference type="InterPro" id="IPR008880">
    <property type="entry name" value="Trigger_fac_C"/>
</dbReference>
<evidence type="ECO:0000256" key="3">
    <source>
        <dbReference type="ARBA" id="ARBA00013194"/>
    </source>
</evidence>
<evidence type="ECO:0000259" key="14">
    <source>
        <dbReference type="PROSITE" id="PS50059"/>
    </source>
</evidence>
<comment type="subcellular location">
    <subcellularLocation>
        <location evidence="11">Cytoplasm</location>
    </subcellularLocation>
    <text evidence="11">About half TF is bound to the ribosome near the polypeptide exit tunnel while the other half is free in the cytoplasm.</text>
</comment>
<comment type="domain">
    <text evidence="11">Consists of 3 domains; the N-terminus binds the ribosome, the middle domain has PPIase activity, while the C-terminus has intrinsic chaperone activity on its own.</text>
</comment>
<dbReference type="PIRSF" id="PIRSF003095">
    <property type="entry name" value="Trigger_factor"/>
    <property type="match status" value="1"/>
</dbReference>
<dbReference type="HAMAP" id="MF_00303">
    <property type="entry name" value="Trigger_factor_Tig"/>
    <property type="match status" value="1"/>
</dbReference>
<keyword evidence="5 11" id="KW-0132">Cell division</keyword>
<keyword evidence="11" id="KW-0963">Cytoplasm</keyword>
<dbReference type="InterPro" id="IPR046357">
    <property type="entry name" value="PPIase_dom_sf"/>
</dbReference>
<dbReference type="Proteomes" id="UP000704960">
    <property type="component" value="Unassembled WGS sequence"/>
</dbReference>
<dbReference type="GO" id="GO:0006457">
    <property type="term" value="P:protein folding"/>
    <property type="evidence" value="ECO:0007669"/>
    <property type="project" value="UniProtKB-UniRule"/>
</dbReference>
<keyword evidence="8 11" id="KW-0413">Isomerase</keyword>
<dbReference type="PROSITE" id="PS50059">
    <property type="entry name" value="FKBP_PPIASE"/>
    <property type="match status" value="1"/>
</dbReference>
<dbReference type="Pfam" id="PF00254">
    <property type="entry name" value="FKBP_C"/>
    <property type="match status" value="1"/>
</dbReference>
<dbReference type="Pfam" id="PF05698">
    <property type="entry name" value="Trigger_C"/>
    <property type="match status" value="1"/>
</dbReference>
<evidence type="ECO:0000256" key="10">
    <source>
        <dbReference type="ARBA" id="ARBA00029986"/>
    </source>
</evidence>
<accession>A0A932YYP5</accession>
<dbReference type="InterPro" id="IPR027304">
    <property type="entry name" value="Trigger_fact/SurA_dom_sf"/>
</dbReference>
<evidence type="ECO:0000256" key="12">
    <source>
        <dbReference type="PROSITE-ProRule" id="PRU00277"/>
    </source>
</evidence>
<dbReference type="InterPro" id="IPR005215">
    <property type="entry name" value="Trig_fac"/>
</dbReference>
<comment type="caution">
    <text evidence="15">The sequence shown here is derived from an EMBL/GenBank/DDBJ whole genome shotgun (WGS) entry which is preliminary data.</text>
</comment>
<evidence type="ECO:0000256" key="5">
    <source>
        <dbReference type="ARBA" id="ARBA00022618"/>
    </source>
</evidence>
<evidence type="ECO:0000256" key="8">
    <source>
        <dbReference type="ARBA" id="ARBA00023235"/>
    </source>
</evidence>
<protein>
    <recommendedName>
        <fullName evidence="4 11">Trigger factor</fullName>
        <shortName evidence="11">TF</shortName>
        <ecNumber evidence="3 11">5.2.1.8</ecNumber>
    </recommendedName>
    <alternativeName>
        <fullName evidence="10 11">PPIase</fullName>
    </alternativeName>
</protein>
<dbReference type="InterPro" id="IPR037041">
    <property type="entry name" value="Trigger_fac_C_sf"/>
</dbReference>
<gene>
    <name evidence="11 15" type="primary">tig</name>
    <name evidence="15" type="ORF">HY474_02220</name>
</gene>
<comment type="similarity">
    <text evidence="2 11 13">Belongs to the FKBP-type PPIase family. Tig subfamily.</text>
</comment>
<sequence length="437" mass="48922">MAYTLERTSNTGLTIAVRAPYQELEPLFGAAAKRISEAEDIEGFRRGKAPYETIRQKFGEFKILEEAAGMYIRANFETILKEVRAEEFKNSSFEPVGEPQITITKLAPGEEFRFKIALTLLPAIELPDYRAIARRVLATRRVPQTAEQEVSDAIGWLRESRAKIVTVNREAREGDRVEIDFNAAASGAPLNGGASENHPLILGRGRFPPGFESALIGMKAGQERTFSLAVPPDWRDKALAGRNVEFTAKMKLIQEREVPAFDDGFAKSLGNFGSTAAVEKNIRDGLTIEKEEKERERLRMAMAQEIADEAKAEIPDALIGRELDKMAAELKDSIVGMGLTFEDYLTHIKQTAESIRREWRSDAERRVKIALMLSEIAQREGIAPAEAEIQEAMRRTAAHRGLDAKDIATLDREAFIRYHVGVARNEKVFRWLESLGS</sequence>
<keyword evidence="7 11" id="KW-0143">Chaperone</keyword>
<keyword evidence="9 11" id="KW-0131">Cell cycle</keyword>
<dbReference type="SUPFAM" id="SSF54534">
    <property type="entry name" value="FKBP-like"/>
    <property type="match status" value="1"/>
</dbReference>
<keyword evidence="6 11" id="KW-0697">Rotamase</keyword>
<dbReference type="InterPro" id="IPR036611">
    <property type="entry name" value="Trigger_fac_ribosome-bd_sf"/>
</dbReference>
<evidence type="ECO:0000256" key="1">
    <source>
        <dbReference type="ARBA" id="ARBA00000971"/>
    </source>
</evidence>
<dbReference type="EC" id="5.2.1.8" evidence="3 11"/>
<name>A0A932YYP5_9BACT</name>
<dbReference type="Gene3D" id="1.10.3120.10">
    <property type="entry name" value="Trigger factor, C-terminal domain"/>
    <property type="match status" value="1"/>
</dbReference>
<dbReference type="FunFam" id="3.10.50.40:FF:000001">
    <property type="entry name" value="Trigger factor"/>
    <property type="match status" value="1"/>
</dbReference>
<proteinExistence type="inferred from homology"/>
<feature type="domain" description="PPIase FKBP-type" evidence="14">
    <location>
        <begin position="174"/>
        <end position="262"/>
    </location>
</feature>
<dbReference type="NCBIfam" id="TIGR00115">
    <property type="entry name" value="tig"/>
    <property type="match status" value="1"/>
</dbReference>
<reference evidence="15" key="1">
    <citation type="submission" date="2020-07" db="EMBL/GenBank/DDBJ databases">
        <title>Huge and variable diversity of episymbiotic CPR bacteria and DPANN archaea in groundwater ecosystems.</title>
        <authorList>
            <person name="He C.Y."/>
            <person name="Keren R."/>
            <person name="Whittaker M."/>
            <person name="Farag I.F."/>
            <person name="Doudna J."/>
            <person name="Cate J.H.D."/>
            <person name="Banfield J.F."/>
        </authorList>
    </citation>
    <scope>NUCLEOTIDE SEQUENCE</scope>
    <source>
        <strain evidence="15">NC_groundwater_1226_Ag_S-0.1um_59_124</strain>
    </source>
</reference>
<evidence type="ECO:0000256" key="11">
    <source>
        <dbReference type="HAMAP-Rule" id="MF_00303"/>
    </source>
</evidence>
<dbReference type="Gene3D" id="3.10.50.40">
    <property type="match status" value="1"/>
</dbReference>
<evidence type="ECO:0000256" key="6">
    <source>
        <dbReference type="ARBA" id="ARBA00023110"/>
    </source>
</evidence>
<comment type="function">
    <text evidence="11">Involved in protein export. Acts as a chaperone by maintaining the newly synthesized protein in an open conformation. Functions as a peptidyl-prolyl cis-trans isomerase.</text>
</comment>
<organism evidence="15 16">
    <name type="scientific">Candidatus Sungiibacteriota bacterium</name>
    <dbReference type="NCBI Taxonomy" id="2750080"/>
    <lineage>
        <taxon>Bacteria</taxon>
        <taxon>Candidatus Sungiibacteriota</taxon>
    </lineage>
</organism>
<dbReference type="InterPro" id="IPR001179">
    <property type="entry name" value="PPIase_FKBP_dom"/>
</dbReference>
<dbReference type="GO" id="GO:0003755">
    <property type="term" value="F:peptidyl-prolyl cis-trans isomerase activity"/>
    <property type="evidence" value="ECO:0007669"/>
    <property type="project" value="UniProtKB-UniRule"/>
</dbReference>
<evidence type="ECO:0000256" key="2">
    <source>
        <dbReference type="ARBA" id="ARBA00005464"/>
    </source>
</evidence>
<dbReference type="EMBL" id="JACQMJ010000008">
    <property type="protein sequence ID" value="MBI4132425.1"/>
    <property type="molecule type" value="Genomic_DNA"/>
</dbReference>
<dbReference type="Pfam" id="PF05697">
    <property type="entry name" value="Trigger_N"/>
    <property type="match status" value="1"/>
</dbReference>
<dbReference type="Gene3D" id="3.30.70.1050">
    <property type="entry name" value="Trigger factor ribosome-binding domain"/>
    <property type="match status" value="1"/>
</dbReference>
<dbReference type="AlphaFoldDB" id="A0A932YYP5"/>
<dbReference type="GO" id="GO:0005737">
    <property type="term" value="C:cytoplasm"/>
    <property type="evidence" value="ECO:0007669"/>
    <property type="project" value="UniProtKB-SubCell"/>
</dbReference>
<evidence type="ECO:0000313" key="16">
    <source>
        <dbReference type="Proteomes" id="UP000704960"/>
    </source>
</evidence>
<dbReference type="SUPFAM" id="SSF102735">
    <property type="entry name" value="Trigger factor ribosome-binding domain"/>
    <property type="match status" value="1"/>
</dbReference>
<evidence type="ECO:0000256" key="4">
    <source>
        <dbReference type="ARBA" id="ARBA00016902"/>
    </source>
</evidence>
<evidence type="ECO:0000256" key="7">
    <source>
        <dbReference type="ARBA" id="ARBA00023186"/>
    </source>
</evidence>
<evidence type="ECO:0000313" key="15">
    <source>
        <dbReference type="EMBL" id="MBI4132425.1"/>
    </source>
</evidence>
<evidence type="ECO:0000256" key="9">
    <source>
        <dbReference type="ARBA" id="ARBA00023306"/>
    </source>
</evidence>
<dbReference type="GO" id="GO:0051301">
    <property type="term" value="P:cell division"/>
    <property type="evidence" value="ECO:0007669"/>
    <property type="project" value="UniProtKB-KW"/>
</dbReference>
<dbReference type="InterPro" id="IPR008881">
    <property type="entry name" value="Trigger_fac_ribosome-bd_bac"/>
</dbReference>
<dbReference type="GO" id="GO:0015031">
    <property type="term" value="P:protein transport"/>
    <property type="evidence" value="ECO:0007669"/>
    <property type="project" value="UniProtKB-UniRule"/>
</dbReference>